<name>A0ABT0HV51_9BACT</name>
<dbReference type="EC" id="2.7.7.7" evidence="2"/>
<dbReference type="PANTHER" id="PTHR33516">
    <property type="entry name" value="LEXA REPRESSOR"/>
    <property type="match status" value="1"/>
</dbReference>
<dbReference type="CDD" id="cd06529">
    <property type="entry name" value="S24_LexA-like"/>
    <property type="match status" value="1"/>
</dbReference>
<dbReference type="NCBIfam" id="NF007621">
    <property type="entry name" value="PRK10276.1"/>
    <property type="match status" value="1"/>
</dbReference>
<evidence type="ECO:0000259" key="1">
    <source>
        <dbReference type="Pfam" id="PF00717"/>
    </source>
</evidence>
<keyword evidence="2" id="KW-0548">Nucleotidyltransferase</keyword>
<evidence type="ECO:0000313" key="2">
    <source>
        <dbReference type="EMBL" id="MCK8496033.1"/>
    </source>
</evidence>
<dbReference type="EMBL" id="JALPRF010000015">
    <property type="protein sequence ID" value="MCK8496033.1"/>
    <property type="molecule type" value="Genomic_DNA"/>
</dbReference>
<dbReference type="InterPro" id="IPR036286">
    <property type="entry name" value="LexA/Signal_pep-like_sf"/>
</dbReference>
<accession>A0ABT0HV51</accession>
<dbReference type="GO" id="GO:0003887">
    <property type="term" value="F:DNA-directed DNA polymerase activity"/>
    <property type="evidence" value="ECO:0007669"/>
    <property type="project" value="UniProtKB-EC"/>
</dbReference>
<keyword evidence="3" id="KW-1185">Reference proteome</keyword>
<dbReference type="SUPFAM" id="SSF51306">
    <property type="entry name" value="LexA/Signal peptidase"/>
    <property type="match status" value="1"/>
</dbReference>
<evidence type="ECO:0000313" key="3">
    <source>
        <dbReference type="Proteomes" id="UP001202180"/>
    </source>
</evidence>
<reference evidence="2 3" key="1">
    <citation type="submission" date="2022-04" db="EMBL/GenBank/DDBJ databases">
        <title>Spirosoma sp. strain RP8 genome sequencing and assembly.</title>
        <authorList>
            <person name="Jung Y."/>
        </authorList>
    </citation>
    <scope>NUCLEOTIDE SEQUENCE [LARGE SCALE GENOMIC DNA]</scope>
    <source>
        <strain evidence="2 3">RP8</strain>
    </source>
</reference>
<dbReference type="InterPro" id="IPR039418">
    <property type="entry name" value="LexA-like"/>
</dbReference>
<dbReference type="Gene3D" id="2.10.109.10">
    <property type="entry name" value="Umud Fragment, subunit A"/>
    <property type="match status" value="1"/>
</dbReference>
<dbReference type="InterPro" id="IPR050077">
    <property type="entry name" value="LexA_repressor"/>
</dbReference>
<feature type="domain" description="Peptidase S24/S26A/S26B/S26C" evidence="1">
    <location>
        <begin position="27"/>
        <end position="142"/>
    </location>
</feature>
<comment type="caution">
    <text evidence="2">The sequence shown here is derived from an EMBL/GenBank/DDBJ whole genome shotgun (WGS) entry which is preliminary data.</text>
</comment>
<keyword evidence="2" id="KW-0808">Transferase</keyword>
<sequence length="156" mass="17185">MSDLLDTIPIENIFRLAPGHNEAIPLFMSPAKAGFPSPAEPFIEQRLNLHDLCVPRHETAYFVKASGDSMTGDYIYPGSILVVDSSVDVDSGKVIVAAINGEWCVKRFVRVDTNLVMLESSNAAYAPIYVHTGDQFEVLGVVTYIVSRPPRYVRPS</sequence>
<dbReference type="RefSeq" id="WP_248480880.1">
    <property type="nucleotide sequence ID" value="NZ_JALPRF010000015.1"/>
</dbReference>
<organism evidence="2 3">
    <name type="scientific">Spirosoma liriopis</name>
    <dbReference type="NCBI Taxonomy" id="2937440"/>
    <lineage>
        <taxon>Bacteria</taxon>
        <taxon>Pseudomonadati</taxon>
        <taxon>Bacteroidota</taxon>
        <taxon>Cytophagia</taxon>
        <taxon>Cytophagales</taxon>
        <taxon>Cytophagaceae</taxon>
        <taxon>Spirosoma</taxon>
    </lineage>
</organism>
<dbReference type="Pfam" id="PF00717">
    <property type="entry name" value="Peptidase_S24"/>
    <property type="match status" value="1"/>
</dbReference>
<gene>
    <name evidence="2" type="primary">umuD</name>
    <name evidence="2" type="ORF">M0L20_29475</name>
</gene>
<protein>
    <submittedName>
        <fullName evidence="2">Translesion error-prone DNA polymerase V autoproteolytic subunit</fullName>
        <ecNumber evidence="2">2.7.7.7</ecNumber>
    </submittedName>
</protein>
<dbReference type="PANTHER" id="PTHR33516:SF2">
    <property type="entry name" value="LEXA REPRESSOR-RELATED"/>
    <property type="match status" value="1"/>
</dbReference>
<dbReference type="InterPro" id="IPR015927">
    <property type="entry name" value="Peptidase_S24_S26A/B/C"/>
</dbReference>
<dbReference type="Proteomes" id="UP001202180">
    <property type="component" value="Unassembled WGS sequence"/>
</dbReference>
<proteinExistence type="predicted"/>